<dbReference type="Proteomes" id="UP001597375">
    <property type="component" value="Unassembled WGS sequence"/>
</dbReference>
<organism evidence="2 3">
    <name type="scientific">Luteolibacter algae</name>
    <dbReference type="NCBI Taxonomy" id="454151"/>
    <lineage>
        <taxon>Bacteria</taxon>
        <taxon>Pseudomonadati</taxon>
        <taxon>Verrucomicrobiota</taxon>
        <taxon>Verrucomicrobiia</taxon>
        <taxon>Verrucomicrobiales</taxon>
        <taxon>Verrucomicrobiaceae</taxon>
        <taxon>Luteolibacter</taxon>
    </lineage>
</organism>
<gene>
    <name evidence="2" type="ORF">ACFSSA_05065</name>
</gene>
<accession>A0ABW5D5N7</accession>
<evidence type="ECO:0000256" key="1">
    <source>
        <dbReference type="SAM" id="MobiDB-lite"/>
    </source>
</evidence>
<proteinExistence type="predicted"/>
<feature type="compositionally biased region" description="Low complexity" evidence="1">
    <location>
        <begin position="190"/>
        <end position="201"/>
    </location>
</feature>
<sequence>MNKNFLNPPVKPRLIGLFTLATAAITLAGLPQKAPLTRYTGLWTNSPFTSKPPPTAAAATINPFEDFTLTGIAPVPGGYRITIISKKNPELKKVLEPGKTDEFTVVSVNRNPEKALGTTVVLSNGNVQGSVTFEPELITLKTAPAAAPPQEPQNLPPGVNPAQPQTDPNAAAQRQPRPRIVPPPATNTPSNGNSGSSNSSQSRERSRRR</sequence>
<feature type="region of interest" description="Disordered" evidence="1">
    <location>
        <begin position="146"/>
        <end position="209"/>
    </location>
</feature>
<feature type="compositionally biased region" description="Pro residues" evidence="1">
    <location>
        <begin position="146"/>
        <end position="159"/>
    </location>
</feature>
<protein>
    <submittedName>
        <fullName evidence="2">Uncharacterized protein</fullName>
    </submittedName>
</protein>
<comment type="caution">
    <text evidence="2">The sequence shown here is derived from an EMBL/GenBank/DDBJ whole genome shotgun (WGS) entry which is preliminary data.</text>
</comment>
<reference evidence="3" key="1">
    <citation type="journal article" date="2019" name="Int. J. Syst. Evol. Microbiol.">
        <title>The Global Catalogue of Microorganisms (GCM) 10K type strain sequencing project: providing services to taxonomists for standard genome sequencing and annotation.</title>
        <authorList>
            <consortium name="The Broad Institute Genomics Platform"/>
            <consortium name="The Broad Institute Genome Sequencing Center for Infectious Disease"/>
            <person name="Wu L."/>
            <person name="Ma J."/>
        </authorList>
    </citation>
    <scope>NUCLEOTIDE SEQUENCE [LARGE SCALE GENOMIC DNA]</scope>
    <source>
        <strain evidence="3">CGMCC 4.7106</strain>
    </source>
</reference>
<name>A0ABW5D5N7_9BACT</name>
<evidence type="ECO:0000313" key="2">
    <source>
        <dbReference type="EMBL" id="MFD2256039.1"/>
    </source>
</evidence>
<evidence type="ECO:0000313" key="3">
    <source>
        <dbReference type="Proteomes" id="UP001597375"/>
    </source>
</evidence>
<dbReference type="EMBL" id="JBHUIT010000003">
    <property type="protein sequence ID" value="MFD2256039.1"/>
    <property type="molecule type" value="Genomic_DNA"/>
</dbReference>
<keyword evidence="3" id="KW-1185">Reference proteome</keyword>
<dbReference type="RefSeq" id="WP_386818927.1">
    <property type="nucleotide sequence ID" value="NZ_JBHUIT010000003.1"/>
</dbReference>